<gene>
    <name evidence="1" type="ORF">SAMN05216386_2051</name>
</gene>
<sequence>MVVFCLGRSRWGYCCHPFEALSPSVAEGVGRISSYLSSATAGGVAGALAVVWDLIKRVLFATGHEDLIPGGDALASRPSAEQLEWAWRGYKDAFSLDAPYMGEMRWRFVISDLPHGLEVPPPAQVINNRFCWACGN</sequence>
<proteinExistence type="predicted"/>
<evidence type="ECO:0000313" key="2">
    <source>
        <dbReference type="Proteomes" id="UP000183107"/>
    </source>
</evidence>
<dbReference type="AlphaFoldDB" id="A0A1I5CLH2"/>
<dbReference type="EMBL" id="FOVJ01000004">
    <property type="protein sequence ID" value="SFN87764.1"/>
    <property type="molecule type" value="Genomic_DNA"/>
</dbReference>
<evidence type="ECO:0000313" key="1">
    <source>
        <dbReference type="EMBL" id="SFN87764.1"/>
    </source>
</evidence>
<keyword evidence="2" id="KW-1185">Reference proteome</keyword>
<reference evidence="2" key="1">
    <citation type="submission" date="2016-10" db="EMBL/GenBank/DDBJ databases">
        <authorList>
            <person name="Varghese N."/>
        </authorList>
    </citation>
    <scope>NUCLEOTIDE SEQUENCE [LARGE SCALE GENOMIC DNA]</scope>
    <source>
        <strain evidence="2">Nsp8</strain>
    </source>
</reference>
<organism evidence="1 2">
    <name type="scientific">Nitrosospira briensis</name>
    <dbReference type="NCBI Taxonomy" id="35799"/>
    <lineage>
        <taxon>Bacteria</taxon>
        <taxon>Pseudomonadati</taxon>
        <taxon>Pseudomonadota</taxon>
        <taxon>Betaproteobacteria</taxon>
        <taxon>Nitrosomonadales</taxon>
        <taxon>Nitrosomonadaceae</taxon>
        <taxon>Nitrosospira</taxon>
    </lineage>
</organism>
<name>A0A1I5CLH2_9PROT</name>
<protein>
    <submittedName>
        <fullName evidence="1">Uncharacterized protein</fullName>
    </submittedName>
</protein>
<accession>A0A1I5CLH2</accession>
<dbReference type="Proteomes" id="UP000183107">
    <property type="component" value="Unassembled WGS sequence"/>
</dbReference>